<gene>
    <name evidence="1" type="ORF">ACFSYS_09760</name>
</gene>
<evidence type="ECO:0000313" key="2">
    <source>
        <dbReference type="Proteomes" id="UP001597438"/>
    </source>
</evidence>
<reference evidence="2" key="1">
    <citation type="journal article" date="2019" name="Int. J. Syst. Evol. Microbiol.">
        <title>The Global Catalogue of Microorganisms (GCM) 10K type strain sequencing project: providing services to taxonomists for standard genome sequencing and annotation.</title>
        <authorList>
            <consortium name="The Broad Institute Genomics Platform"/>
            <consortium name="The Broad Institute Genome Sequencing Center for Infectious Disease"/>
            <person name="Wu L."/>
            <person name="Ma J."/>
        </authorList>
    </citation>
    <scope>NUCLEOTIDE SEQUENCE [LARGE SCALE GENOMIC DNA]</scope>
    <source>
        <strain evidence="2">KCTC 52925</strain>
    </source>
</reference>
<dbReference type="RefSeq" id="WP_251743092.1">
    <property type="nucleotide sequence ID" value="NZ_JBHUOJ010000021.1"/>
</dbReference>
<dbReference type="EMBL" id="JBHUOJ010000021">
    <property type="protein sequence ID" value="MFD2833573.1"/>
    <property type="molecule type" value="Genomic_DNA"/>
</dbReference>
<name>A0ABW5X5T7_9FLAO</name>
<accession>A0ABW5X5T7</accession>
<organism evidence="1 2">
    <name type="scientific">Christiangramia antarctica</name>
    <dbReference type="NCBI Taxonomy" id="2058158"/>
    <lineage>
        <taxon>Bacteria</taxon>
        <taxon>Pseudomonadati</taxon>
        <taxon>Bacteroidota</taxon>
        <taxon>Flavobacteriia</taxon>
        <taxon>Flavobacteriales</taxon>
        <taxon>Flavobacteriaceae</taxon>
        <taxon>Christiangramia</taxon>
    </lineage>
</organism>
<protein>
    <submittedName>
        <fullName evidence="1">Uncharacterized protein</fullName>
    </submittedName>
</protein>
<sequence>MKNSMLGKQYIAIFLVMVFLGKLITVDTDILSVVLDANQVVLINPFCEKKINDIEETGDHLKTPSPVQILKLARTCSNNYQLVTEKEIPTVFPSDYKRFLYRKHLVISIHPRKLYPPPKYSIAI</sequence>
<keyword evidence="2" id="KW-1185">Reference proteome</keyword>
<evidence type="ECO:0000313" key="1">
    <source>
        <dbReference type="EMBL" id="MFD2833573.1"/>
    </source>
</evidence>
<proteinExistence type="predicted"/>
<dbReference type="Proteomes" id="UP001597438">
    <property type="component" value="Unassembled WGS sequence"/>
</dbReference>
<comment type="caution">
    <text evidence="1">The sequence shown here is derived from an EMBL/GenBank/DDBJ whole genome shotgun (WGS) entry which is preliminary data.</text>
</comment>